<feature type="domain" description="Tail specific protease" evidence="2">
    <location>
        <begin position="116"/>
        <end position="310"/>
    </location>
</feature>
<proteinExistence type="predicted"/>
<evidence type="ECO:0000313" key="3">
    <source>
        <dbReference type="EMBL" id="MCT2557648.1"/>
    </source>
</evidence>
<keyword evidence="4" id="KW-1185">Reference proteome</keyword>
<dbReference type="AlphaFoldDB" id="A0A9X2VYI0"/>
<feature type="signal peptide" evidence="1">
    <location>
        <begin position="1"/>
        <end position="16"/>
    </location>
</feature>
<keyword evidence="1" id="KW-0732">Signal</keyword>
<dbReference type="Proteomes" id="UP001142648">
    <property type="component" value="Unassembled WGS sequence"/>
</dbReference>
<dbReference type="GO" id="GO:0006508">
    <property type="term" value="P:proteolysis"/>
    <property type="evidence" value="ECO:0007669"/>
    <property type="project" value="InterPro"/>
</dbReference>
<evidence type="ECO:0000313" key="4">
    <source>
        <dbReference type="Proteomes" id="UP001142648"/>
    </source>
</evidence>
<dbReference type="PANTHER" id="PTHR11261">
    <property type="entry name" value="INTERPHOTORECEPTOR RETINOID-BINDING PROTEIN"/>
    <property type="match status" value="1"/>
</dbReference>
<evidence type="ECO:0000256" key="1">
    <source>
        <dbReference type="SAM" id="SignalP"/>
    </source>
</evidence>
<accession>A0A9X2VYI0</accession>
<dbReference type="RefSeq" id="WP_259960418.1">
    <property type="nucleotide sequence ID" value="NZ_JAOAMV010000001.1"/>
</dbReference>
<dbReference type="Pfam" id="PF03572">
    <property type="entry name" value="Peptidase_S41"/>
    <property type="match status" value="1"/>
</dbReference>
<dbReference type="InterPro" id="IPR005151">
    <property type="entry name" value="Tail-specific_protease"/>
</dbReference>
<dbReference type="GO" id="GO:0008236">
    <property type="term" value="F:serine-type peptidase activity"/>
    <property type="evidence" value="ECO:0007669"/>
    <property type="project" value="InterPro"/>
</dbReference>
<gene>
    <name evidence="3" type="ORF">N0B51_01495</name>
</gene>
<protein>
    <submittedName>
        <fullName evidence="3">S41 family peptidase</fullName>
    </submittedName>
</protein>
<dbReference type="Gene3D" id="3.90.226.10">
    <property type="entry name" value="2-enoyl-CoA Hydratase, Chain A, domain 1"/>
    <property type="match status" value="1"/>
</dbReference>
<dbReference type="SUPFAM" id="SSF52096">
    <property type="entry name" value="ClpP/crotonase"/>
    <property type="match status" value="1"/>
</dbReference>
<dbReference type="EMBL" id="JAOAMV010000001">
    <property type="protein sequence ID" value="MCT2557648.1"/>
    <property type="molecule type" value="Genomic_DNA"/>
</dbReference>
<dbReference type="Gene3D" id="3.30.750.44">
    <property type="match status" value="1"/>
</dbReference>
<feature type="chain" id="PRO_5040790359" evidence="1">
    <location>
        <begin position="17"/>
        <end position="436"/>
    </location>
</feature>
<dbReference type="SMART" id="SM00245">
    <property type="entry name" value="TSPc"/>
    <property type="match status" value="1"/>
</dbReference>
<name>A0A9X2VYI0_9SPHN</name>
<dbReference type="InterPro" id="IPR029045">
    <property type="entry name" value="ClpP/crotonase-like_dom_sf"/>
</dbReference>
<sequence length="436" mass="44683">MAAMALAGSTIGAASAAEPAPPAATAPNAVDARTVVDAVRQLVRDRYVIAETGAALDAALAKAQANGDFAGLSGRALAEAINGVMRSVTPDGHLGASYDPVRSADLAAHGGAFAGEDELTPAMIRMIALNNAGFRRMEVLPGNIRYVDHTVFAWGTPESESALANAMEFLRGGSAIIIDHRRMGGGAAEAVAAMASYFVPEGTPLMRFQTRGEEPEVSVSGAAPFSLAGKPVFVLTSSRTFSAGEEFAAHVDAFGFAKLVGETTGGGGFNNMFFALPGGHLISVSTSQALHARTGKGWERTGIAPAVAVPQDRALERAQAEAVAAMIPGARDGERQALEAILPVYRAMADGTAPANPPSTYLGRYGDRTIAVGADGTLTSQRGNGPATRLIALGGDTFAFEQAPAQRIAFVVENGSAAAVEVSSPAGPQRTPRNPG</sequence>
<dbReference type="PANTHER" id="PTHR11261:SF3">
    <property type="entry name" value="RETINOL-BINDING PROTEIN 3"/>
    <property type="match status" value="1"/>
</dbReference>
<evidence type="ECO:0000259" key="2">
    <source>
        <dbReference type="SMART" id="SM00245"/>
    </source>
</evidence>
<organism evidence="3 4">
    <name type="scientific">Tsuneonella litorea</name>
    <dbReference type="NCBI Taxonomy" id="2976475"/>
    <lineage>
        <taxon>Bacteria</taxon>
        <taxon>Pseudomonadati</taxon>
        <taxon>Pseudomonadota</taxon>
        <taxon>Alphaproteobacteria</taxon>
        <taxon>Sphingomonadales</taxon>
        <taxon>Erythrobacteraceae</taxon>
        <taxon>Tsuneonella</taxon>
    </lineage>
</organism>
<reference evidence="3" key="1">
    <citation type="submission" date="2022-09" db="EMBL/GenBank/DDBJ databases">
        <title>The genome sequence of Tsuneonella sp. YG55.</title>
        <authorList>
            <person name="Liu Y."/>
        </authorList>
    </citation>
    <scope>NUCLEOTIDE SEQUENCE</scope>
    <source>
        <strain evidence="3">YG55</strain>
    </source>
</reference>
<comment type="caution">
    <text evidence="3">The sequence shown here is derived from an EMBL/GenBank/DDBJ whole genome shotgun (WGS) entry which is preliminary data.</text>
</comment>